<evidence type="ECO:0000256" key="3">
    <source>
        <dbReference type="SAM" id="Phobius"/>
    </source>
</evidence>
<evidence type="ECO:0000313" key="7">
    <source>
        <dbReference type="Proteomes" id="UP000224740"/>
    </source>
</evidence>
<reference evidence="5 8" key="3">
    <citation type="submission" date="2018-08" db="EMBL/GenBank/DDBJ databases">
        <title>Complete genome of the Arcobacter marinus type strain JCM 15502.</title>
        <authorList>
            <person name="Miller W.G."/>
            <person name="Yee E."/>
            <person name="Huynh S."/>
            <person name="Parker C.T."/>
        </authorList>
    </citation>
    <scope>NUCLEOTIDE SEQUENCE [LARGE SCALE GENOMIC DNA]</scope>
    <source>
        <strain evidence="5 8">JCM 15502</strain>
    </source>
</reference>
<dbReference type="PANTHER" id="PTHR45138">
    <property type="entry name" value="REGULATORY COMPONENTS OF SENSORY TRANSDUCTION SYSTEM"/>
    <property type="match status" value="1"/>
</dbReference>
<dbReference type="InterPro" id="IPR007892">
    <property type="entry name" value="CHASE4"/>
</dbReference>
<evidence type="ECO:0000313" key="8">
    <source>
        <dbReference type="Proteomes" id="UP000264693"/>
    </source>
</evidence>
<dbReference type="Proteomes" id="UP000264693">
    <property type="component" value="Chromosome"/>
</dbReference>
<dbReference type="AlphaFoldDB" id="A0A347TL07"/>
<dbReference type="PROSITE" id="PS50887">
    <property type="entry name" value="GGDEF"/>
    <property type="match status" value="1"/>
</dbReference>
<feature type="transmembrane region" description="Helical" evidence="3">
    <location>
        <begin position="6"/>
        <end position="25"/>
    </location>
</feature>
<dbReference type="InterPro" id="IPR050469">
    <property type="entry name" value="Diguanylate_Cyclase"/>
</dbReference>
<dbReference type="Pfam" id="PF00990">
    <property type="entry name" value="GGDEF"/>
    <property type="match status" value="1"/>
</dbReference>
<dbReference type="KEGG" id="amar:AMRN_1550"/>
<keyword evidence="3" id="KW-0812">Transmembrane</keyword>
<dbReference type="Proteomes" id="UP000224740">
    <property type="component" value="Unassembled WGS sequence"/>
</dbReference>
<evidence type="ECO:0000256" key="1">
    <source>
        <dbReference type="ARBA" id="ARBA00012528"/>
    </source>
</evidence>
<keyword evidence="3" id="KW-0472">Membrane</keyword>
<proteinExistence type="predicted"/>
<evidence type="ECO:0000313" key="5">
    <source>
        <dbReference type="EMBL" id="AXX87285.1"/>
    </source>
</evidence>
<dbReference type="FunFam" id="3.30.70.270:FF:000001">
    <property type="entry name" value="Diguanylate cyclase domain protein"/>
    <property type="match status" value="1"/>
</dbReference>
<dbReference type="GO" id="GO:0052621">
    <property type="term" value="F:diguanylate cyclase activity"/>
    <property type="evidence" value="ECO:0007669"/>
    <property type="project" value="UniProtKB-EC"/>
</dbReference>
<feature type="transmembrane region" description="Helical" evidence="3">
    <location>
        <begin position="257"/>
        <end position="276"/>
    </location>
</feature>
<evidence type="ECO:0000313" key="6">
    <source>
        <dbReference type="EMBL" id="PHO15540.1"/>
    </source>
</evidence>
<dbReference type="EC" id="2.7.7.65" evidence="1"/>
<reference evidence="6" key="2">
    <citation type="submission" date="2017-09" db="EMBL/GenBank/DDBJ databases">
        <authorList>
            <person name="Perez-Cataluna A."/>
            <person name="Figueras M.J."/>
            <person name="Salas-Masso N."/>
        </authorList>
    </citation>
    <scope>NUCLEOTIDE SEQUENCE</scope>
    <source>
        <strain evidence="6">CECT 7727</strain>
    </source>
</reference>
<dbReference type="PANTHER" id="PTHR45138:SF9">
    <property type="entry name" value="DIGUANYLATE CYCLASE DGCM-RELATED"/>
    <property type="match status" value="1"/>
</dbReference>
<reference evidence="7" key="1">
    <citation type="submission" date="2017-09" db="EMBL/GenBank/DDBJ databases">
        <title>Arcobacter canalis sp. nov., a new species isolated from a water canal contaminated with urban sewage.</title>
        <authorList>
            <person name="Perez-Cataluna A."/>
            <person name="Salas-Masso N."/>
            <person name="Figueras M.J."/>
        </authorList>
    </citation>
    <scope>NUCLEOTIDE SEQUENCE [LARGE SCALE GENOMIC DNA]</scope>
    <source>
        <strain evidence="7">CECT 7727</strain>
    </source>
</reference>
<gene>
    <name evidence="5" type="ORF">AMRN_1550</name>
    <name evidence="6" type="ORF">CPH92_06290</name>
</gene>
<dbReference type="InterPro" id="IPR029787">
    <property type="entry name" value="Nucleotide_cyclase"/>
</dbReference>
<dbReference type="SMART" id="SM00267">
    <property type="entry name" value="GGDEF"/>
    <property type="match status" value="1"/>
</dbReference>
<dbReference type="EMBL" id="NXAO01000025">
    <property type="protein sequence ID" value="PHO15540.1"/>
    <property type="molecule type" value="Genomic_DNA"/>
</dbReference>
<dbReference type="EMBL" id="CP032101">
    <property type="protein sequence ID" value="AXX87285.1"/>
    <property type="molecule type" value="Genomic_DNA"/>
</dbReference>
<dbReference type="NCBIfam" id="TIGR00254">
    <property type="entry name" value="GGDEF"/>
    <property type="match status" value="1"/>
</dbReference>
<evidence type="ECO:0000256" key="2">
    <source>
        <dbReference type="ARBA" id="ARBA00034247"/>
    </source>
</evidence>
<dbReference type="SUPFAM" id="SSF55073">
    <property type="entry name" value="Nucleotide cyclase"/>
    <property type="match status" value="1"/>
</dbReference>
<dbReference type="GO" id="GO:0005886">
    <property type="term" value="C:plasma membrane"/>
    <property type="evidence" value="ECO:0007669"/>
    <property type="project" value="TreeGrafter"/>
</dbReference>
<keyword evidence="3" id="KW-1133">Transmembrane helix</keyword>
<dbReference type="GO" id="GO:1902201">
    <property type="term" value="P:negative regulation of bacterial-type flagellum-dependent cell motility"/>
    <property type="evidence" value="ECO:0007669"/>
    <property type="project" value="TreeGrafter"/>
</dbReference>
<dbReference type="CDD" id="cd01949">
    <property type="entry name" value="GGDEF"/>
    <property type="match status" value="1"/>
</dbReference>
<comment type="catalytic activity">
    <reaction evidence="2">
        <text>2 GTP = 3',3'-c-di-GMP + 2 diphosphate</text>
        <dbReference type="Rhea" id="RHEA:24898"/>
        <dbReference type="ChEBI" id="CHEBI:33019"/>
        <dbReference type="ChEBI" id="CHEBI:37565"/>
        <dbReference type="ChEBI" id="CHEBI:58805"/>
        <dbReference type="EC" id="2.7.7.65"/>
    </reaction>
</comment>
<dbReference type="InterPro" id="IPR000160">
    <property type="entry name" value="GGDEF_dom"/>
</dbReference>
<dbReference type="InterPro" id="IPR043128">
    <property type="entry name" value="Rev_trsase/Diguanyl_cyclase"/>
</dbReference>
<keyword evidence="7" id="KW-1185">Reference proteome</keyword>
<name>A0A347TL07_9BACT</name>
<dbReference type="RefSeq" id="WP_099310890.1">
    <property type="nucleotide sequence ID" value="NZ_CP032101.1"/>
</dbReference>
<dbReference type="GO" id="GO:0043709">
    <property type="term" value="P:cell adhesion involved in single-species biofilm formation"/>
    <property type="evidence" value="ECO:0007669"/>
    <property type="project" value="TreeGrafter"/>
</dbReference>
<accession>A0A347TL07</accession>
<protein>
    <recommendedName>
        <fullName evidence="1">diguanylate cyclase</fullName>
        <ecNumber evidence="1">2.7.7.65</ecNumber>
    </recommendedName>
</protein>
<dbReference type="Pfam" id="PF05228">
    <property type="entry name" value="CHASE4"/>
    <property type="match status" value="1"/>
</dbReference>
<evidence type="ECO:0000259" key="4">
    <source>
        <dbReference type="PROSITE" id="PS50887"/>
    </source>
</evidence>
<dbReference type="Gene3D" id="3.30.70.270">
    <property type="match status" value="1"/>
</dbReference>
<feature type="domain" description="GGDEF" evidence="4">
    <location>
        <begin position="341"/>
        <end position="472"/>
    </location>
</feature>
<organism evidence="5 8">
    <name type="scientific">Malaciobacter marinus</name>
    <dbReference type="NCBI Taxonomy" id="505249"/>
    <lineage>
        <taxon>Bacteria</taxon>
        <taxon>Pseudomonadati</taxon>
        <taxon>Campylobacterota</taxon>
        <taxon>Epsilonproteobacteria</taxon>
        <taxon>Campylobacterales</taxon>
        <taxon>Arcobacteraceae</taxon>
        <taxon>Malaciobacter</taxon>
    </lineage>
</organism>
<sequence>MTKKRKLKVIFISSFFILLTLMYNFSHKYFIGNYEVIETIHNKKSIENLVKNLNMQLDFINTTAKIYSKWDDAYDFLANKNHKFAYRNFRNNKILENLPVDFIFYTDLKNNIKLKFSSLNHNSKFYDKVVKLLPIDKETQSVFLEKSNIYYVLKSKVLQTDYSGKKTGYMYAGKLFDKNLFNYINSNFYKIDLVQKELYNYDSAISYNSLNNIRYKVEKTKTKIINYLEIRDDKNKYIVTIKAISDRDYMMQGRNTILLFNIIIAVILLIIFYFSYRYQIILESNTQKLEYSVAKRTNELEKSNKELHDLAYKDYLTKLDNRRSFFSKVQRLLKDTVFRKDLVHIVMIDIDNFKQINDTYSHDVGDVVLKKFAQILKNNISNKDICARLGGEEFVIAFHNLKTKEVLEKVERIRKETEETPIIVNKDKTFNFTASFGISDNRKSNNIDKILHTADSYLYEVKTTGKNNIRYR</sequence>